<accession>A0A6J6FF02</accession>
<name>A0A6J6FF02_9ZZZZ</name>
<reference evidence="2" key="1">
    <citation type="submission" date="2020-05" db="EMBL/GenBank/DDBJ databases">
        <authorList>
            <person name="Chiriac C."/>
            <person name="Salcher M."/>
            <person name="Ghai R."/>
            <person name="Kavagutti S V."/>
        </authorList>
    </citation>
    <scope>NUCLEOTIDE SEQUENCE</scope>
</reference>
<protein>
    <submittedName>
        <fullName evidence="2">Unannotated protein</fullName>
    </submittedName>
</protein>
<dbReference type="EMBL" id="CAFABB010000013">
    <property type="protein sequence ID" value="CAB4815546.1"/>
    <property type="molecule type" value="Genomic_DNA"/>
</dbReference>
<keyword evidence="1" id="KW-0472">Membrane</keyword>
<feature type="transmembrane region" description="Helical" evidence="1">
    <location>
        <begin position="43"/>
        <end position="66"/>
    </location>
</feature>
<gene>
    <name evidence="2" type="ORF">UFOPK1766_00569</name>
    <name evidence="3" type="ORF">UFOPK3162_00159</name>
</gene>
<evidence type="ECO:0000313" key="3">
    <source>
        <dbReference type="EMBL" id="CAB4815546.1"/>
    </source>
</evidence>
<dbReference type="EMBL" id="CAEZTW010000091">
    <property type="protein sequence ID" value="CAB4583078.1"/>
    <property type="molecule type" value="Genomic_DNA"/>
</dbReference>
<keyword evidence="1" id="KW-1133">Transmembrane helix</keyword>
<proteinExistence type="predicted"/>
<dbReference type="AlphaFoldDB" id="A0A6J6FF02"/>
<keyword evidence="1" id="KW-0812">Transmembrane</keyword>
<evidence type="ECO:0000256" key="1">
    <source>
        <dbReference type="SAM" id="Phobius"/>
    </source>
</evidence>
<evidence type="ECO:0000313" key="2">
    <source>
        <dbReference type="EMBL" id="CAB4583078.1"/>
    </source>
</evidence>
<sequence length="126" mass="13578">MAIFDLAPAIKNSRQIVRAQTNKAVLRLVPEAKTGQVAGDKTFATFLLAIFVASLISLLVINTALARDAFLLGQLKQEAQLLTDKREAILRDVAAKSSPDKLAERAAQLGMVASTNPRFLDMSVGK</sequence>
<organism evidence="2">
    <name type="scientific">freshwater metagenome</name>
    <dbReference type="NCBI Taxonomy" id="449393"/>
    <lineage>
        <taxon>unclassified sequences</taxon>
        <taxon>metagenomes</taxon>
        <taxon>ecological metagenomes</taxon>
    </lineage>
</organism>